<evidence type="ECO:0000256" key="1">
    <source>
        <dbReference type="SAM" id="SignalP"/>
    </source>
</evidence>
<evidence type="ECO:0000313" key="2">
    <source>
        <dbReference type="EMBL" id="MBL0386363.1"/>
    </source>
</evidence>
<proteinExistence type="predicted"/>
<dbReference type="RefSeq" id="WP_201632574.1">
    <property type="nucleotide sequence ID" value="NZ_JAEQNB010000001.1"/>
</dbReference>
<accession>A0ABS1J7W8</accession>
<comment type="caution">
    <text evidence="2">The sequence shown here is derived from an EMBL/GenBank/DDBJ whole genome shotgun (WGS) entry which is preliminary data.</text>
</comment>
<keyword evidence="3" id="KW-1185">Reference proteome</keyword>
<dbReference type="Proteomes" id="UP000602284">
    <property type="component" value="Unassembled WGS sequence"/>
</dbReference>
<evidence type="ECO:0008006" key="4">
    <source>
        <dbReference type="Google" id="ProtNLM"/>
    </source>
</evidence>
<gene>
    <name evidence="2" type="ORF">JJB07_06855</name>
</gene>
<dbReference type="EMBL" id="JAEQNB010000001">
    <property type="protein sequence ID" value="MBL0386363.1"/>
    <property type="molecule type" value="Genomic_DNA"/>
</dbReference>
<evidence type="ECO:0000313" key="3">
    <source>
        <dbReference type="Proteomes" id="UP000602284"/>
    </source>
</evidence>
<sequence>MKRFLLTGLILSVPLAALFNPAQPASAAQPPAHYSVVDQWQQKFMQDMQMFQNMFSRSQNQRQMQQQLDQILNEMNQLQQQQMMIDQSTVQRFGVRKLPRQSSKGRAQQSVTNGLKLAAGDNGVSQNTLQTAAQIIEKVALPTLQTEVGTKPSTDTEVALFSSQRSYGQALLQAGVPRDQIAAIVANTGGITIGNTVWIPLYNLKSESDLTNVLTHELTHIVFNQQGFGNSIPTWINEGTAWNIGLTGEQQVSPSAVQQEVNRENQAVAKVAQAGRLLPLEASEDDILTAGYNVEWVDYLAVKQLIETYGEDEYKAFLADIAKVGVEDAFQNHFGQSLDEFENNFSL</sequence>
<reference evidence="2 3" key="1">
    <citation type="submission" date="2021-01" db="EMBL/GenBank/DDBJ databases">
        <title>Tumebacillus sp. strain ITR2 16S ribosomal RNA gene Genome sequencing and assembly.</title>
        <authorList>
            <person name="Kang M."/>
        </authorList>
    </citation>
    <scope>NUCLEOTIDE SEQUENCE [LARGE SCALE GENOMIC DNA]</scope>
    <source>
        <strain evidence="2 3">ITR2</strain>
    </source>
</reference>
<protein>
    <recommendedName>
        <fullName evidence="4">Peptidase MA-like domain-containing protein</fullName>
    </recommendedName>
</protein>
<feature type="chain" id="PRO_5045603708" description="Peptidase MA-like domain-containing protein" evidence="1">
    <location>
        <begin position="28"/>
        <end position="347"/>
    </location>
</feature>
<keyword evidence="1" id="KW-0732">Signal</keyword>
<name>A0ABS1J7W8_9BACL</name>
<organism evidence="2 3">
    <name type="scientific">Tumebacillus amylolyticus</name>
    <dbReference type="NCBI Taxonomy" id="2801339"/>
    <lineage>
        <taxon>Bacteria</taxon>
        <taxon>Bacillati</taxon>
        <taxon>Bacillota</taxon>
        <taxon>Bacilli</taxon>
        <taxon>Bacillales</taxon>
        <taxon>Alicyclobacillaceae</taxon>
        <taxon>Tumebacillus</taxon>
    </lineage>
</organism>
<feature type="signal peptide" evidence="1">
    <location>
        <begin position="1"/>
        <end position="27"/>
    </location>
</feature>